<evidence type="ECO:0000313" key="2">
    <source>
        <dbReference type="EMBL" id="GBP42537.1"/>
    </source>
</evidence>
<dbReference type="Proteomes" id="UP000299102">
    <property type="component" value="Unassembled WGS sequence"/>
</dbReference>
<accession>A0A4C1VXH6</accession>
<proteinExistence type="predicted"/>
<comment type="caution">
    <text evidence="2">The sequence shown here is derived from an EMBL/GenBank/DDBJ whole genome shotgun (WGS) entry which is preliminary data.</text>
</comment>
<reference evidence="2 3" key="1">
    <citation type="journal article" date="2019" name="Commun. Biol.">
        <title>The bagworm genome reveals a unique fibroin gene that provides high tensile strength.</title>
        <authorList>
            <person name="Kono N."/>
            <person name="Nakamura H."/>
            <person name="Ohtoshi R."/>
            <person name="Tomita M."/>
            <person name="Numata K."/>
            <person name="Arakawa K."/>
        </authorList>
    </citation>
    <scope>NUCLEOTIDE SEQUENCE [LARGE SCALE GENOMIC DNA]</scope>
</reference>
<organism evidence="2 3">
    <name type="scientific">Eumeta variegata</name>
    <name type="common">Bagworm moth</name>
    <name type="synonym">Eumeta japonica</name>
    <dbReference type="NCBI Taxonomy" id="151549"/>
    <lineage>
        <taxon>Eukaryota</taxon>
        <taxon>Metazoa</taxon>
        <taxon>Ecdysozoa</taxon>
        <taxon>Arthropoda</taxon>
        <taxon>Hexapoda</taxon>
        <taxon>Insecta</taxon>
        <taxon>Pterygota</taxon>
        <taxon>Neoptera</taxon>
        <taxon>Endopterygota</taxon>
        <taxon>Lepidoptera</taxon>
        <taxon>Glossata</taxon>
        <taxon>Ditrysia</taxon>
        <taxon>Tineoidea</taxon>
        <taxon>Psychidae</taxon>
        <taxon>Oiketicinae</taxon>
        <taxon>Eumeta</taxon>
    </lineage>
</organism>
<dbReference type="EMBL" id="BGZK01000420">
    <property type="protein sequence ID" value="GBP42537.1"/>
    <property type="molecule type" value="Genomic_DNA"/>
</dbReference>
<keyword evidence="1" id="KW-1133">Transmembrane helix</keyword>
<keyword evidence="1" id="KW-0812">Transmembrane</keyword>
<keyword evidence="1" id="KW-0472">Membrane</keyword>
<keyword evidence="3" id="KW-1185">Reference proteome</keyword>
<name>A0A4C1VXH6_EUMVA</name>
<feature type="transmembrane region" description="Helical" evidence="1">
    <location>
        <begin position="126"/>
        <end position="153"/>
    </location>
</feature>
<dbReference type="OrthoDB" id="6930543at2759"/>
<dbReference type="AlphaFoldDB" id="A0A4C1VXH6"/>
<evidence type="ECO:0000313" key="3">
    <source>
        <dbReference type="Proteomes" id="UP000299102"/>
    </source>
</evidence>
<protein>
    <submittedName>
        <fullName evidence="2">Uncharacterized protein</fullName>
    </submittedName>
</protein>
<gene>
    <name evidence="2" type="ORF">EVAR_81987_1</name>
</gene>
<sequence>MLAAHSCVMSYGASSCADHYKQMTVNTESDRNIENEAYARSGTHQENFWKLGIISRQLNKACFCFEKVFAFQVLVTVMAVVGQKVKRRMRSICISACRLNLRVVADNHRRKNTRDLLRMWSQQARALRCFAGIPLAMPLLPAILSLSATYIIITLQFAHLI</sequence>
<evidence type="ECO:0000256" key="1">
    <source>
        <dbReference type="SAM" id="Phobius"/>
    </source>
</evidence>